<dbReference type="EMBL" id="AMOQ01000005">
    <property type="protein sequence ID" value="EKE79827.1"/>
    <property type="molecule type" value="Genomic_DNA"/>
</dbReference>
<evidence type="ECO:0000313" key="1">
    <source>
        <dbReference type="EMBL" id="EKE79827.1"/>
    </source>
</evidence>
<evidence type="ECO:0000313" key="2">
    <source>
        <dbReference type="Proteomes" id="UP000002808"/>
    </source>
</evidence>
<accession>K2JYZ2</accession>
<gene>
    <name evidence="1" type="ORF">OUC_1312</name>
</gene>
<dbReference type="Proteomes" id="UP000002808">
    <property type="component" value="Unassembled WGS sequence"/>
</dbReference>
<sequence>MPAFKEYKEAKSQLPLFKISVNSNQPLSAQLNEYDKKKSALRAV</sequence>
<dbReference type="PATRIC" id="fig|1145110.4.peg.1285"/>
<reference evidence="1 2" key="1">
    <citation type="submission" date="2012-08" db="EMBL/GenBank/DDBJ databases">
        <title>Comparative Sequence Analysis of H. pylori isolates.</title>
        <authorList>
            <person name="Blanchard T.G."/>
            <person name="Czinn S.J."/>
            <person name="McCracken C.M."/>
            <person name="Abolude K.A."/>
            <person name="Shefchek K.S."/>
            <person name="Maroo A.M."/>
            <person name="Santana-Cruz I.S."/>
            <person name="Tallon L.J."/>
            <person name="Ficke F.W.F."/>
        </authorList>
    </citation>
    <scope>NUCLEOTIDE SEQUENCE [LARGE SCALE GENOMIC DNA]</scope>
    <source>
        <strain evidence="1 2">R018c</strain>
    </source>
</reference>
<protein>
    <submittedName>
        <fullName evidence="1">Putative pZ20b</fullName>
    </submittedName>
</protein>
<proteinExistence type="predicted"/>
<dbReference type="AlphaFoldDB" id="K2JYZ2"/>
<organism evidence="1 2">
    <name type="scientific">Helicobacter pylori R018c</name>
    <dbReference type="NCBI Taxonomy" id="1145110"/>
    <lineage>
        <taxon>Bacteria</taxon>
        <taxon>Pseudomonadati</taxon>
        <taxon>Campylobacterota</taxon>
        <taxon>Epsilonproteobacteria</taxon>
        <taxon>Campylobacterales</taxon>
        <taxon>Helicobacteraceae</taxon>
        <taxon>Helicobacter</taxon>
    </lineage>
</organism>
<comment type="caution">
    <text evidence="1">The sequence shown here is derived from an EMBL/GenBank/DDBJ whole genome shotgun (WGS) entry which is preliminary data.</text>
</comment>
<name>K2JYZ2_HELPX</name>